<accession>A0A848LAW9</accession>
<feature type="chain" id="PRO_5032585597" description="Outer membrane protein beta-barrel domain-containing protein" evidence="1">
    <location>
        <begin position="24"/>
        <end position="185"/>
    </location>
</feature>
<proteinExistence type="predicted"/>
<dbReference type="AlphaFoldDB" id="A0A848LAW9"/>
<keyword evidence="1" id="KW-0732">Signal</keyword>
<evidence type="ECO:0000256" key="1">
    <source>
        <dbReference type="SAM" id="SignalP"/>
    </source>
</evidence>
<organism evidence="2 3">
    <name type="scientific">Pyxidicoccus fallax</name>
    <dbReference type="NCBI Taxonomy" id="394095"/>
    <lineage>
        <taxon>Bacteria</taxon>
        <taxon>Pseudomonadati</taxon>
        <taxon>Myxococcota</taxon>
        <taxon>Myxococcia</taxon>
        <taxon>Myxococcales</taxon>
        <taxon>Cystobacterineae</taxon>
        <taxon>Myxococcaceae</taxon>
        <taxon>Pyxidicoccus</taxon>
    </lineage>
</organism>
<gene>
    <name evidence="2" type="ORF">HG543_03860</name>
</gene>
<evidence type="ECO:0000313" key="3">
    <source>
        <dbReference type="Proteomes" id="UP000518300"/>
    </source>
</evidence>
<evidence type="ECO:0000313" key="2">
    <source>
        <dbReference type="EMBL" id="NMO13995.1"/>
    </source>
</evidence>
<protein>
    <recommendedName>
        <fullName evidence="4">Outer membrane protein beta-barrel domain-containing protein</fullName>
    </recommendedName>
</protein>
<name>A0A848LAW9_9BACT</name>
<keyword evidence="3" id="KW-1185">Reference proteome</keyword>
<dbReference type="RefSeq" id="WP_169343276.1">
    <property type="nucleotide sequence ID" value="NZ_JABBJJ010000011.1"/>
</dbReference>
<sequence>MQANKWQFLAAVAGLMVSLNAGAQETGGAFGSPGRLVIGTDASASLGYGTYGESDVGFFVLEPSADYFIKQNLSVGSALRIRAYFGDADATAIGLNVRGGYNIPVGDRVSVWPKVGLTLQLGDEQVLPLAGVLPTDATLAFDIYAPFLFHLTNNFFVGGGPRLDLGIGDDVGVVFGLFSTIGGHF</sequence>
<dbReference type="Proteomes" id="UP000518300">
    <property type="component" value="Unassembled WGS sequence"/>
</dbReference>
<reference evidence="2 3" key="1">
    <citation type="submission" date="2020-04" db="EMBL/GenBank/DDBJ databases">
        <title>Draft genome of Pyxidicoccus fallax type strain.</title>
        <authorList>
            <person name="Whitworth D.E."/>
        </authorList>
    </citation>
    <scope>NUCLEOTIDE SEQUENCE [LARGE SCALE GENOMIC DNA]</scope>
    <source>
        <strain evidence="2 3">DSM 14698</strain>
    </source>
</reference>
<comment type="caution">
    <text evidence="2">The sequence shown here is derived from an EMBL/GenBank/DDBJ whole genome shotgun (WGS) entry which is preliminary data.</text>
</comment>
<feature type="signal peptide" evidence="1">
    <location>
        <begin position="1"/>
        <end position="23"/>
    </location>
</feature>
<evidence type="ECO:0008006" key="4">
    <source>
        <dbReference type="Google" id="ProtNLM"/>
    </source>
</evidence>
<dbReference type="EMBL" id="JABBJJ010000011">
    <property type="protein sequence ID" value="NMO13995.1"/>
    <property type="molecule type" value="Genomic_DNA"/>
</dbReference>